<dbReference type="PANTHER" id="PTHR35089">
    <property type="entry name" value="CHAPERONE PROTEIN SKP"/>
    <property type="match status" value="1"/>
</dbReference>
<evidence type="ECO:0000313" key="5">
    <source>
        <dbReference type="Proteomes" id="UP001182991"/>
    </source>
</evidence>
<feature type="region of interest" description="Disordered" evidence="3">
    <location>
        <begin position="71"/>
        <end position="100"/>
    </location>
</feature>
<evidence type="ECO:0000256" key="2">
    <source>
        <dbReference type="ARBA" id="ARBA00022729"/>
    </source>
</evidence>
<dbReference type="PANTHER" id="PTHR35089:SF1">
    <property type="entry name" value="CHAPERONE PROTEIN SKP"/>
    <property type="match status" value="1"/>
</dbReference>
<dbReference type="EMBL" id="JAVRBG010000007">
    <property type="protein sequence ID" value="MDT0294675.1"/>
    <property type="molecule type" value="Genomic_DNA"/>
</dbReference>
<dbReference type="RefSeq" id="WP_311401607.1">
    <property type="nucleotide sequence ID" value="NZ_JAVRBG010000007.1"/>
</dbReference>
<name>A0ABU2KIY1_9FLAO</name>
<comment type="caution">
    <text evidence="4">The sequence shown here is derived from an EMBL/GenBank/DDBJ whole genome shotgun (WGS) entry which is preliminary data.</text>
</comment>
<feature type="compositionally biased region" description="Low complexity" evidence="3">
    <location>
        <begin position="89"/>
        <end position="100"/>
    </location>
</feature>
<dbReference type="SUPFAM" id="SSF111384">
    <property type="entry name" value="OmpH-like"/>
    <property type="match status" value="1"/>
</dbReference>
<dbReference type="Pfam" id="PF03938">
    <property type="entry name" value="OmpH"/>
    <property type="match status" value="1"/>
</dbReference>
<sequence>MKMKKIILLVFGAVVLSSCNQEKTAYVNNTKLIQDFKEMKSTEARFTKKSDKLKKELDSVAMQFQKEVQAYQEQSTSMSDAQKQEKESMLMQKQQQLQRQQQMQSNQLREESDVVIDSLITTVKDFVADYGEKNGYTYIFGSNESANIMFAKEGKDITDEVLKALNESVK</sequence>
<gene>
    <name evidence="4" type="ORF">RLT85_08510</name>
</gene>
<dbReference type="PROSITE" id="PS51257">
    <property type="entry name" value="PROKAR_LIPOPROTEIN"/>
    <property type="match status" value="1"/>
</dbReference>
<dbReference type="InterPro" id="IPR005632">
    <property type="entry name" value="Chaperone_Skp"/>
</dbReference>
<dbReference type="InterPro" id="IPR024930">
    <property type="entry name" value="Skp_dom_sf"/>
</dbReference>
<dbReference type="SMART" id="SM00935">
    <property type="entry name" value="OmpH"/>
    <property type="match status" value="1"/>
</dbReference>
<keyword evidence="2" id="KW-0732">Signal</keyword>
<dbReference type="Gene3D" id="3.30.910.20">
    <property type="entry name" value="Skp domain"/>
    <property type="match status" value="1"/>
</dbReference>
<proteinExistence type="inferred from homology"/>
<protein>
    <submittedName>
        <fullName evidence="4">OmpH family outer membrane protein</fullName>
    </submittedName>
</protein>
<reference evidence="5" key="1">
    <citation type="submission" date="2023-07" db="EMBL/GenBank/DDBJ databases">
        <title>Isolating and identifying novel microbial strains from the Mariana Trench.</title>
        <authorList>
            <person name="Fu H."/>
        </authorList>
    </citation>
    <scope>NUCLEOTIDE SEQUENCE [LARGE SCALE GENOMIC DNA]</scope>
    <source>
        <strain evidence="5">T-y2</strain>
    </source>
</reference>
<evidence type="ECO:0000313" key="4">
    <source>
        <dbReference type="EMBL" id="MDT0294675.1"/>
    </source>
</evidence>
<feature type="compositionally biased region" description="Polar residues" evidence="3">
    <location>
        <begin position="71"/>
        <end position="81"/>
    </location>
</feature>
<dbReference type="Proteomes" id="UP001182991">
    <property type="component" value="Unassembled WGS sequence"/>
</dbReference>
<accession>A0ABU2KIY1</accession>
<organism evidence="4 5">
    <name type="scientific">Mesonia ostreae</name>
    <dbReference type="NCBI Taxonomy" id="861110"/>
    <lineage>
        <taxon>Bacteria</taxon>
        <taxon>Pseudomonadati</taxon>
        <taxon>Bacteroidota</taxon>
        <taxon>Flavobacteriia</taxon>
        <taxon>Flavobacteriales</taxon>
        <taxon>Flavobacteriaceae</taxon>
        <taxon>Mesonia</taxon>
    </lineage>
</organism>
<evidence type="ECO:0000256" key="3">
    <source>
        <dbReference type="SAM" id="MobiDB-lite"/>
    </source>
</evidence>
<comment type="similarity">
    <text evidence="1">Belongs to the Skp family.</text>
</comment>
<evidence type="ECO:0000256" key="1">
    <source>
        <dbReference type="ARBA" id="ARBA00009091"/>
    </source>
</evidence>
<keyword evidence="5" id="KW-1185">Reference proteome</keyword>